<protein>
    <submittedName>
        <fullName evidence="1">Uncharacterized protein</fullName>
    </submittedName>
</protein>
<proteinExistence type="predicted"/>
<evidence type="ECO:0000313" key="2">
    <source>
        <dbReference type="Proteomes" id="UP000287651"/>
    </source>
</evidence>
<reference evidence="1 2" key="1">
    <citation type="journal article" date="2014" name="Agronomy (Basel)">
        <title>A Draft Genome Sequence for Ensete ventricosum, the Drought-Tolerant Tree Against Hunger.</title>
        <authorList>
            <person name="Harrison J."/>
            <person name="Moore K.A."/>
            <person name="Paszkiewicz K."/>
            <person name="Jones T."/>
            <person name="Grant M."/>
            <person name="Ambacheew D."/>
            <person name="Muzemil S."/>
            <person name="Studholme D.J."/>
        </authorList>
    </citation>
    <scope>NUCLEOTIDE SEQUENCE [LARGE SCALE GENOMIC DNA]</scope>
</reference>
<dbReference type="AlphaFoldDB" id="A0A427AQ12"/>
<gene>
    <name evidence="1" type="ORF">B296_00009091</name>
</gene>
<comment type="caution">
    <text evidence="1">The sequence shown here is derived from an EMBL/GenBank/DDBJ whole genome shotgun (WGS) entry which is preliminary data.</text>
</comment>
<accession>A0A427AQ12</accession>
<name>A0A427AQ12_ENSVE</name>
<organism evidence="1 2">
    <name type="scientific">Ensete ventricosum</name>
    <name type="common">Abyssinian banana</name>
    <name type="synonym">Musa ensete</name>
    <dbReference type="NCBI Taxonomy" id="4639"/>
    <lineage>
        <taxon>Eukaryota</taxon>
        <taxon>Viridiplantae</taxon>
        <taxon>Streptophyta</taxon>
        <taxon>Embryophyta</taxon>
        <taxon>Tracheophyta</taxon>
        <taxon>Spermatophyta</taxon>
        <taxon>Magnoliopsida</taxon>
        <taxon>Liliopsida</taxon>
        <taxon>Zingiberales</taxon>
        <taxon>Musaceae</taxon>
        <taxon>Ensete</taxon>
    </lineage>
</organism>
<sequence>MGSSPMVTDRVVVPRGEMESLVNSIKAEAIRVRSLIRLSFWKASRYSTLAKLSMSIITLFTRMLDILTEITKVSSWSEAAPEVPPTDKLLDMTKDDLSRSHHIRVEPRRVVGNAQHIKALEVPYRAIWARNEMTCSTESEPPS</sequence>
<evidence type="ECO:0000313" key="1">
    <source>
        <dbReference type="EMBL" id="RRT78273.1"/>
    </source>
</evidence>
<dbReference type="EMBL" id="AMZH03001717">
    <property type="protein sequence ID" value="RRT78273.1"/>
    <property type="molecule type" value="Genomic_DNA"/>
</dbReference>
<dbReference type="Proteomes" id="UP000287651">
    <property type="component" value="Unassembled WGS sequence"/>
</dbReference>